<dbReference type="RefSeq" id="WP_170127420.1">
    <property type="nucleotide sequence ID" value="NZ_PVZF01000013.1"/>
</dbReference>
<dbReference type="InterPro" id="IPR000014">
    <property type="entry name" value="PAS"/>
</dbReference>
<accession>A0A2T0QYK7</accession>
<dbReference type="PANTHER" id="PTHR44757">
    <property type="entry name" value="DIGUANYLATE CYCLASE DGCP"/>
    <property type="match status" value="1"/>
</dbReference>
<feature type="domain" description="GGDEF" evidence="3">
    <location>
        <begin position="277"/>
        <end position="411"/>
    </location>
</feature>
<dbReference type="InterPro" id="IPR052155">
    <property type="entry name" value="Biofilm_reg_signaling"/>
</dbReference>
<dbReference type="InterPro" id="IPR043128">
    <property type="entry name" value="Rev_trsase/Diguanyl_cyclase"/>
</dbReference>
<dbReference type="Gene3D" id="3.30.70.270">
    <property type="match status" value="1"/>
</dbReference>
<sequence length="411" mass="42629">MQLEQGVPATARSFESFPDPTWSVGGDGRLVAWNRAAEDVFGLTLAEVAGRTPLDVLGDAAAAAGPVALRDAHGRPVHGSVVLWVQDGLRHASLRVSTGDAGAIGRAVLAELLEHVSDAVLTVDADGIVRSANGGVEKLYGVPAVEAVGRPARALTRDDGTDDVLRAVARALRAGEPWRGVEGEVTTLAGRTVLVETSATALSDPHGGYAGAVLVSRDVTPVRELEQSLRAATRALRDRAAAVARASHRDALTGVAARSLLQERIGAVLSAATDGDDPVWVLAADLDGFRAVNDSYGLAAGDAVLISFAAHLRSALPPTATAGRLGADEFAVVLPGLAEDEVQRVARTVGAWTPPFPLPSRGRRADDPPVGVTVGVVRATSLECRSPFDTGVRSVLQRVEEAVAEGKRAAR</sequence>
<dbReference type="NCBIfam" id="TIGR00254">
    <property type="entry name" value="GGDEF"/>
    <property type="match status" value="1"/>
</dbReference>
<dbReference type="CDD" id="cd00130">
    <property type="entry name" value="PAS"/>
    <property type="match status" value="2"/>
</dbReference>
<dbReference type="NCBIfam" id="TIGR00229">
    <property type="entry name" value="sensory_box"/>
    <property type="match status" value="2"/>
</dbReference>
<feature type="domain" description="PAS" evidence="1">
    <location>
        <begin position="14"/>
        <end position="54"/>
    </location>
</feature>
<dbReference type="Gene3D" id="3.30.450.20">
    <property type="entry name" value="PAS domain"/>
    <property type="match status" value="2"/>
</dbReference>
<feature type="domain" description="PAS" evidence="1">
    <location>
        <begin position="105"/>
        <end position="175"/>
    </location>
</feature>
<proteinExistence type="predicted"/>
<dbReference type="InterPro" id="IPR013656">
    <property type="entry name" value="PAS_4"/>
</dbReference>
<dbReference type="PROSITE" id="PS50113">
    <property type="entry name" value="PAC"/>
    <property type="match status" value="1"/>
</dbReference>
<gene>
    <name evidence="4" type="ORF">CLV37_11387</name>
</gene>
<dbReference type="Pfam" id="PF00989">
    <property type="entry name" value="PAS"/>
    <property type="match status" value="1"/>
</dbReference>
<dbReference type="SUPFAM" id="SSF55073">
    <property type="entry name" value="Nucleotide cyclase"/>
    <property type="match status" value="1"/>
</dbReference>
<dbReference type="Pfam" id="PF00990">
    <property type="entry name" value="GGDEF"/>
    <property type="match status" value="1"/>
</dbReference>
<evidence type="ECO:0000313" key="5">
    <source>
        <dbReference type="Proteomes" id="UP000238083"/>
    </source>
</evidence>
<evidence type="ECO:0000313" key="4">
    <source>
        <dbReference type="EMBL" id="PRY11464.1"/>
    </source>
</evidence>
<organism evidence="4 5">
    <name type="scientific">Kineococcus rhizosphaerae</name>
    <dbReference type="NCBI Taxonomy" id="559628"/>
    <lineage>
        <taxon>Bacteria</taxon>
        <taxon>Bacillati</taxon>
        <taxon>Actinomycetota</taxon>
        <taxon>Actinomycetes</taxon>
        <taxon>Kineosporiales</taxon>
        <taxon>Kineosporiaceae</taxon>
        <taxon>Kineococcus</taxon>
    </lineage>
</organism>
<dbReference type="Pfam" id="PF08448">
    <property type="entry name" value="PAS_4"/>
    <property type="match status" value="1"/>
</dbReference>
<name>A0A2T0QYK7_9ACTN</name>
<dbReference type="InterPro" id="IPR000160">
    <property type="entry name" value="GGDEF_dom"/>
</dbReference>
<evidence type="ECO:0000259" key="1">
    <source>
        <dbReference type="PROSITE" id="PS50112"/>
    </source>
</evidence>
<dbReference type="InterPro" id="IPR029787">
    <property type="entry name" value="Nucleotide_cyclase"/>
</dbReference>
<dbReference type="EMBL" id="PVZF01000013">
    <property type="protein sequence ID" value="PRY11464.1"/>
    <property type="molecule type" value="Genomic_DNA"/>
</dbReference>
<evidence type="ECO:0000259" key="3">
    <source>
        <dbReference type="PROSITE" id="PS50887"/>
    </source>
</evidence>
<dbReference type="CDD" id="cd01949">
    <property type="entry name" value="GGDEF"/>
    <property type="match status" value="1"/>
</dbReference>
<dbReference type="PROSITE" id="PS50112">
    <property type="entry name" value="PAS"/>
    <property type="match status" value="2"/>
</dbReference>
<dbReference type="SMART" id="SM00091">
    <property type="entry name" value="PAS"/>
    <property type="match status" value="2"/>
</dbReference>
<dbReference type="PANTHER" id="PTHR44757:SF2">
    <property type="entry name" value="BIOFILM ARCHITECTURE MAINTENANCE PROTEIN MBAA"/>
    <property type="match status" value="1"/>
</dbReference>
<dbReference type="InterPro" id="IPR013767">
    <property type="entry name" value="PAS_fold"/>
</dbReference>
<protein>
    <submittedName>
        <fullName evidence="4">PAS domain S-box-containing protein/diguanylate cyclase (GGDEF)-like protein</fullName>
    </submittedName>
</protein>
<dbReference type="InterPro" id="IPR000700">
    <property type="entry name" value="PAS-assoc_C"/>
</dbReference>
<dbReference type="SUPFAM" id="SSF55785">
    <property type="entry name" value="PYP-like sensor domain (PAS domain)"/>
    <property type="match status" value="2"/>
</dbReference>
<dbReference type="AlphaFoldDB" id="A0A2T0QYK7"/>
<dbReference type="InterPro" id="IPR035965">
    <property type="entry name" value="PAS-like_dom_sf"/>
</dbReference>
<dbReference type="Proteomes" id="UP000238083">
    <property type="component" value="Unassembled WGS sequence"/>
</dbReference>
<dbReference type="PROSITE" id="PS50887">
    <property type="entry name" value="GGDEF"/>
    <property type="match status" value="1"/>
</dbReference>
<evidence type="ECO:0000259" key="2">
    <source>
        <dbReference type="PROSITE" id="PS50113"/>
    </source>
</evidence>
<comment type="caution">
    <text evidence="4">The sequence shown here is derived from an EMBL/GenBank/DDBJ whole genome shotgun (WGS) entry which is preliminary data.</text>
</comment>
<dbReference type="SMART" id="SM00267">
    <property type="entry name" value="GGDEF"/>
    <property type="match status" value="1"/>
</dbReference>
<keyword evidence="5" id="KW-1185">Reference proteome</keyword>
<dbReference type="GO" id="GO:0006355">
    <property type="term" value="P:regulation of DNA-templated transcription"/>
    <property type="evidence" value="ECO:0007669"/>
    <property type="project" value="InterPro"/>
</dbReference>
<feature type="domain" description="PAC" evidence="2">
    <location>
        <begin position="179"/>
        <end position="231"/>
    </location>
</feature>
<reference evidence="4 5" key="1">
    <citation type="submission" date="2018-03" db="EMBL/GenBank/DDBJ databases">
        <title>Genomic Encyclopedia of Archaeal and Bacterial Type Strains, Phase II (KMG-II): from individual species to whole genera.</title>
        <authorList>
            <person name="Goeker M."/>
        </authorList>
    </citation>
    <scope>NUCLEOTIDE SEQUENCE [LARGE SCALE GENOMIC DNA]</scope>
    <source>
        <strain evidence="4 5">DSM 19711</strain>
    </source>
</reference>